<reference evidence="1 2" key="1">
    <citation type="journal article" date="2019" name="Sci. Rep.">
        <title>Orb-weaving spider Araneus ventricosus genome elucidates the spidroin gene catalogue.</title>
        <authorList>
            <person name="Kono N."/>
            <person name="Nakamura H."/>
            <person name="Ohtoshi R."/>
            <person name="Moran D.A.P."/>
            <person name="Shinohara A."/>
            <person name="Yoshida Y."/>
            <person name="Fujiwara M."/>
            <person name="Mori M."/>
            <person name="Tomita M."/>
            <person name="Arakawa K."/>
        </authorList>
    </citation>
    <scope>NUCLEOTIDE SEQUENCE [LARGE SCALE GENOMIC DNA]</scope>
</reference>
<dbReference type="EMBL" id="BGPR01127354">
    <property type="protein sequence ID" value="GBN37013.1"/>
    <property type="molecule type" value="Genomic_DNA"/>
</dbReference>
<comment type="caution">
    <text evidence="1">The sequence shown here is derived from an EMBL/GenBank/DDBJ whole genome shotgun (WGS) entry which is preliminary data.</text>
</comment>
<sequence length="145" mass="16437">MPPIRDVIQVISDTFSKHLPRRSEENRNRTGGTCAVLICLSLYYFNSLIASPTVCFSNVLSDTVRMRVCTEPKARHSRLLHSTQMTFYAFHFFSPYSYGLSDPLLPLPPPFKRETPPAFISSGERASSPRIYTGRISAFMARQSK</sequence>
<dbReference type="Proteomes" id="UP000499080">
    <property type="component" value="Unassembled WGS sequence"/>
</dbReference>
<evidence type="ECO:0000313" key="2">
    <source>
        <dbReference type="Proteomes" id="UP000499080"/>
    </source>
</evidence>
<keyword evidence="2" id="KW-1185">Reference proteome</keyword>
<accession>A0A4Y2NDI3</accession>
<evidence type="ECO:0000313" key="1">
    <source>
        <dbReference type="EMBL" id="GBN37013.1"/>
    </source>
</evidence>
<dbReference type="AlphaFoldDB" id="A0A4Y2NDI3"/>
<organism evidence="1 2">
    <name type="scientific">Araneus ventricosus</name>
    <name type="common">Orbweaver spider</name>
    <name type="synonym">Epeira ventricosa</name>
    <dbReference type="NCBI Taxonomy" id="182803"/>
    <lineage>
        <taxon>Eukaryota</taxon>
        <taxon>Metazoa</taxon>
        <taxon>Ecdysozoa</taxon>
        <taxon>Arthropoda</taxon>
        <taxon>Chelicerata</taxon>
        <taxon>Arachnida</taxon>
        <taxon>Araneae</taxon>
        <taxon>Araneomorphae</taxon>
        <taxon>Entelegynae</taxon>
        <taxon>Araneoidea</taxon>
        <taxon>Araneidae</taxon>
        <taxon>Araneus</taxon>
    </lineage>
</organism>
<proteinExistence type="predicted"/>
<name>A0A4Y2NDI3_ARAVE</name>
<protein>
    <submittedName>
        <fullName evidence="1">Uncharacterized protein</fullName>
    </submittedName>
</protein>
<gene>
    <name evidence="1" type="ORF">AVEN_216775_1</name>
</gene>